<evidence type="ECO:0000313" key="2">
    <source>
        <dbReference type="Proteomes" id="UP000622552"/>
    </source>
</evidence>
<evidence type="ECO:0008006" key="3">
    <source>
        <dbReference type="Google" id="ProtNLM"/>
    </source>
</evidence>
<dbReference type="Gene3D" id="3.30.565.10">
    <property type="entry name" value="Histidine kinase-like ATPase, C-terminal domain"/>
    <property type="match status" value="1"/>
</dbReference>
<name>A0A8J7GVI9_9ACTN</name>
<dbReference type="EMBL" id="JADOUF010000001">
    <property type="protein sequence ID" value="MBG6139093.1"/>
    <property type="molecule type" value="Genomic_DNA"/>
</dbReference>
<proteinExistence type="predicted"/>
<protein>
    <recommendedName>
        <fullName evidence="3">Molecular chaperone Hsp90</fullName>
    </recommendedName>
</protein>
<evidence type="ECO:0000313" key="1">
    <source>
        <dbReference type="EMBL" id="MBG6139093.1"/>
    </source>
</evidence>
<comment type="caution">
    <text evidence="1">The sequence shown here is derived from an EMBL/GenBank/DDBJ whole genome shotgun (WGS) entry which is preliminary data.</text>
</comment>
<gene>
    <name evidence="1" type="ORF">IW245_005287</name>
</gene>
<dbReference type="InterPro" id="IPR036890">
    <property type="entry name" value="HATPase_C_sf"/>
</dbReference>
<keyword evidence="2" id="KW-1185">Reference proteome</keyword>
<accession>A0A8J7GVI9</accession>
<organism evidence="1 2">
    <name type="scientific">Longispora fulva</name>
    <dbReference type="NCBI Taxonomy" id="619741"/>
    <lineage>
        <taxon>Bacteria</taxon>
        <taxon>Bacillati</taxon>
        <taxon>Actinomycetota</taxon>
        <taxon>Actinomycetes</taxon>
        <taxon>Micromonosporales</taxon>
        <taxon>Micromonosporaceae</taxon>
        <taxon>Longispora</taxon>
    </lineage>
</organism>
<dbReference type="Pfam" id="PF13589">
    <property type="entry name" value="HATPase_c_3"/>
    <property type="match status" value="1"/>
</dbReference>
<dbReference type="RefSeq" id="WP_197005785.1">
    <property type="nucleotide sequence ID" value="NZ_BONS01000011.1"/>
</dbReference>
<dbReference type="SUPFAM" id="SSF55874">
    <property type="entry name" value="ATPase domain of HSP90 chaperone/DNA topoisomerase II/histidine kinase"/>
    <property type="match status" value="1"/>
</dbReference>
<reference evidence="1" key="1">
    <citation type="submission" date="2020-11" db="EMBL/GenBank/DDBJ databases">
        <title>Sequencing the genomes of 1000 actinobacteria strains.</title>
        <authorList>
            <person name="Klenk H.-P."/>
        </authorList>
    </citation>
    <scope>NUCLEOTIDE SEQUENCE</scope>
    <source>
        <strain evidence="1">DSM 45356</strain>
    </source>
</reference>
<dbReference type="NCBIfam" id="NF047352">
    <property type="entry name" value="P_loop_sacsin"/>
    <property type="match status" value="1"/>
</dbReference>
<dbReference type="AlphaFoldDB" id="A0A8J7GVI9"/>
<dbReference type="Proteomes" id="UP000622552">
    <property type="component" value="Unassembled WGS sequence"/>
</dbReference>
<sequence length="829" mass="87886">MTSSEHPAGHEELARRRAAILAAWRDSPTRFREDANAEEDLLHGGYADRLLVELLTNAADAGATTVRIRLDGDTLSVANDGEPLTRAGLDALTSLRASSKREDGSTGRFGVGFSAVLAVTDEPEILSTTGGVRFSAAETAAIISDIPHIRAEAERRGGVPVLRLPWDPSGPPAEGWTTEVRLPLREPAAIKAVLDDFDPALLLALDLASVDLPGRVIEKAEVCGRWRIARRDGTLDPALLADRPAEEHVRTHWWVIAAANGAGPDQVVHAPTPSSERISLPVRLIGTFPLDTTRQHIQAGPLTDFLIGQAADAIADLLVGDETGPASELSAVLEAGFPAGAFDAALRDRLIATLTERPWLPGGHTPRDAVTVPDAIVAPLAEAVDGVLPVGWYRIKGLSRLGVRRLATAEIVDLVSGLGREAAWWRTLYSGLSDADLGELGALPVPLTDGRTVTGAKGLLLPDTELPDLSALGLRVVHPDAVDPLLERLGARPATPRSILTDDFVRGTVATSYDSEDPAPIADAVLALVAAAELLPGEEPWLAELALPADDGEWYPAGELLLPGGRLAAVVAPDSPFGICDPERLADGSVSDAALVAVGVLETFAVVDMTEVLVADLEELHLDGAADWAALWGQDALIEQLVALRDLEWVDDWAGALPLLLEHREALVQPTRVVLEDGSSMTVPSYSKWWLGQQPVLNGLRPRETTTSPALVGLYELATPAAALLGAWPDVAAILNDREACGDLLDRLGDPDRTATPELLADIYGRIAAADFGLEPPVMVRVAPDVVVPAADVVVVDQPWLLDRLGDRRPVLGGLPVADLLDAPLLSEL</sequence>